<feature type="transmembrane region" description="Helical" evidence="1">
    <location>
        <begin position="71"/>
        <end position="91"/>
    </location>
</feature>
<keyword evidence="1" id="KW-0812">Transmembrane</keyword>
<reference evidence="2 3" key="1">
    <citation type="submission" date="2017-10" db="EMBL/GenBank/DDBJ databases">
        <authorList>
            <person name="Banno H."/>
            <person name="Chua N.-H."/>
        </authorList>
    </citation>
    <scope>NUCLEOTIDE SEQUENCE [LARGE SCALE GENOMIC DNA]</scope>
    <source>
        <strain evidence="2">Vibrio tapetis CECT4600</strain>
    </source>
</reference>
<sequence length="125" mass="13942">MNVDYSYFQRVSFDRVMAIIVAGYLVSHFHLFVQALALTSLRLIPAVIMLITLFSGIVALVGLYKKETWGYIPVLFFIPALTLFSGVLNLGTGGEELIKNTAILLINISAFLFCAWCLMQKMEAT</sequence>
<keyword evidence="1" id="KW-0472">Membrane</keyword>
<feature type="transmembrane region" description="Helical" evidence="1">
    <location>
        <begin position="16"/>
        <end position="37"/>
    </location>
</feature>
<dbReference type="EMBL" id="LT960611">
    <property type="protein sequence ID" value="SON50304.1"/>
    <property type="molecule type" value="Genomic_DNA"/>
</dbReference>
<dbReference type="OrthoDB" id="5879731at2"/>
<evidence type="ECO:0000256" key="1">
    <source>
        <dbReference type="SAM" id="Phobius"/>
    </source>
</evidence>
<dbReference type="RefSeq" id="WP_102522814.1">
    <property type="nucleotide sequence ID" value="NZ_LT960611.1"/>
</dbReference>
<dbReference type="AlphaFoldDB" id="A0A2N8ZEF7"/>
<dbReference type="Proteomes" id="UP000235828">
    <property type="component" value="Chromosome A"/>
</dbReference>
<keyword evidence="3" id="KW-1185">Reference proteome</keyword>
<organism evidence="2 3">
    <name type="scientific">Vibrio tapetis subsp. tapetis</name>
    <dbReference type="NCBI Taxonomy" id="1671868"/>
    <lineage>
        <taxon>Bacteria</taxon>
        <taxon>Pseudomonadati</taxon>
        <taxon>Pseudomonadota</taxon>
        <taxon>Gammaproteobacteria</taxon>
        <taxon>Vibrionales</taxon>
        <taxon>Vibrionaceae</taxon>
        <taxon>Vibrio</taxon>
    </lineage>
</organism>
<feature type="transmembrane region" description="Helical" evidence="1">
    <location>
        <begin position="97"/>
        <end position="119"/>
    </location>
</feature>
<name>A0A2N8ZEF7_9VIBR</name>
<proteinExistence type="predicted"/>
<evidence type="ECO:0000313" key="3">
    <source>
        <dbReference type="Proteomes" id="UP000235828"/>
    </source>
</evidence>
<protein>
    <submittedName>
        <fullName evidence="2">Uncharacterized protein</fullName>
    </submittedName>
</protein>
<feature type="transmembrane region" description="Helical" evidence="1">
    <location>
        <begin position="43"/>
        <end position="64"/>
    </location>
</feature>
<accession>A0A2N8ZEF7</accession>
<evidence type="ECO:0000313" key="2">
    <source>
        <dbReference type="EMBL" id="SON50304.1"/>
    </source>
</evidence>
<keyword evidence="1" id="KW-1133">Transmembrane helix</keyword>
<dbReference type="KEGG" id="vta:A2325"/>
<gene>
    <name evidence="2" type="ORF">VTAP4600_A2325</name>
</gene>